<gene>
    <name evidence="6" type="ORF">K503DRAFT_870209</name>
</gene>
<dbReference type="InterPro" id="IPR001680">
    <property type="entry name" value="WD40_rpt"/>
</dbReference>
<dbReference type="EMBL" id="KV449040">
    <property type="protein sequence ID" value="OAX32340.1"/>
    <property type="molecule type" value="Genomic_DNA"/>
</dbReference>
<evidence type="ECO:0000313" key="7">
    <source>
        <dbReference type="Proteomes" id="UP000092154"/>
    </source>
</evidence>
<feature type="repeat" description="WD" evidence="3">
    <location>
        <begin position="232"/>
        <end position="273"/>
    </location>
</feature>
<dbReference type="InterPro" id="IPR036322">
    <property type="entry name" value="WD40_repeat_dom_sf"/>
</dbReference>
<sequence length="1249" mass="138873">MADTAQRNIRITKPKRSFEDHTDWVTAGAIFPDGHRMVTSSRNKTLRVWDLKGGVVLKKLEGDIGNIWAVAVSGDGQLIASGDEEGRLIAWHGETGKSLTQSIAGHHHQILSLDFSPDGTVLATGSWDSTIQLWNTTTWQVQGKPINCDAEVNCVRFSPSGELVAIATDNPVNPRTLISMECITKFKIAINSHVISLVWTPDCTRLLSAGTISDPTIREWDTSTWRRVGDPWSGHTSHINALAVDSTGTLLASASSDNDVRLWRLSDRQTIAIFTTAVQVFCVTFSMDGKHILSGGEDKKISEWAVPKHDPKDKASEDMLPENASEGQVTNKILPINPTVRNACIIGNLPTAEELLTQEIDGDGNYNAYASRSVLMARKGCWDNALHDALQSITIQPSLLGYVSQGIALCGTNLFRDAMKSLDLAFMFTDGDSETIHILLLIKAIALFNGNRHEEAMLRVQELAAACPNIDTLACRVVEAYLRVQLGINALSDLHHNEAADHFTAAINGDVFSSEQPIHSKYEVFVVLFGWDLKSLWKTSSQKRCLALLRADRLAEAHEAYRYIIDMADEATLASCRDWCLAFEQECLALSSNNGDTALAAKSYDTSIQLYSIAIELDPANDAIFAKRCKAKLEKLLWEDALLDAQKVTELNPSYLGHQLKHAALHGAQRYDEAIAAFEIMLSKLNDTSDTQIRKLLQQYATSSEAGNAIQEAINVQLENTPHRLINTVTGRLCDRGAQMIAFKMSAKYKELFSLTMKHRDLRMERIEKAVETYFRCVMLSHRWEENEPLLRNIQNKDIYELNPVGGIAKLQSFCKTARGAGYLWAWVDTCCIDQTNNVEVQQSVNSMFVWYRHAVLTIIYLSDVLPSSKSGALAKSVWNKRGWTVQEFLAPKVVLFYQKDWTLYLDDRSPNHKESNGIMRELGDATGIDAQALVAFHPGMSGAREKLQWTSMRVTTLQEDIAYSLFGIFGVNLPVIYGERKQNALGRLLQEVVAQSGDITCLDWVGKSSEFNSCLPASIASYGVPPSALPSPLSEDEIQTLVFSLRDTVDVELASRLYQTLNTLSAPQFAARRLRLHCIAFAVTEVRPRRGENQESRSTFAIKADGLHDLCVNTDDEPILSRARPAVQSFLLVRPWHRSLLDLPDFTNATNFHNPCDTERVEDLSPPVSLSHDSPSGSHGQIGPVDSQSQSRALRLIVRLGQPFSAFLLAQQWGGEYTRIASDQNIIVQVKDMTSIHDMMDIRTLEIL</sequence>
<reference evidence="6 7" key="1">
    <citation type="submission" date="2016-06" db="EMBL/GenBank/DDBJ databases">
        <title>Comparative genomics of the ectomycorrhizal sister species Rhizopogon vinicolor and Rhizopogon vesiculosus (Basidiomycota: Boletales) reveals a divergence of the mating type B locus.</title>
        <authorList>
            <consortium name="DOE Joint Genome Institute"/>
            <person name="Mujic A.B."/>
            <person name="Kuo A."/>
            <person name="Tritt A."/>
            <person name="Lipzen A."/>
            <person name="Chen C."/>
            <person name="Johnson J."/>
            <person name="Sharma A."/>
            <person name="Barry K."/>
            <person name="Grigoriev I.V."/>
            <person name="Spatafora J.W."/>
        </authorList>
    </citation>
    <scope>NUCLEOTIDE SEQUENCE [LARGE SCALE GENOMIC DNA]</scope>
    <source>
        <strain evidence="6 7">AM-OR11-026</strain>
    </source>
</reference>
<protein>
    <recommendedName>
        <fullName evidence="5">Heterokaryon incompatibility domain-containing protein</fullName>
    </recommendedName>
</protein>
<feature type="repeat" description="WD" evidence="3">
    <location>
        <begin position="103"/>
        <end position="138"/>
    </location>
</feature>
<dbReference type="Pfam" id="PF06985">
    <property type="entry name" value="HET"/>
    <property type="match status" value="1"/>
</dbReference>
<dbReference type="PANTHER" id="PTHR10622:SF10">
    <property type="entry name" value="HET DOMAIN-CONTAINING PROTEIN"/>
    <property type="match status" value="1"/>
</dbReference>
<dbReference type="InterPro" id="IPR020472">
    <property type="entry name" value="WD40_PAC1"/>
</dbReference>
<dbReference type="PROSITE" id="PS00678">
    <property type="entry name" value="WD_REPEATS_1"/>
    <property type="match status" value="2"/>
</dbReference>
<dbReference type="InterPro" id="IPR010730">
    <property type="entry name" value="HET"/>
</dbReference>
<evidence type="ECO:0000313" key="6">
    <source>
        <dbReference type="EMBL" id="OAX32340.1"/>
    </source>
</evidence>
<dbReference type="Proteomes" id="UP000092154">
    <property type="component" value="Unassembled WGS sequence"/>
</dbReference>
<feature type="domain" description="Heterokaryon incompatibility" evidence="5">
    <location>
        <begin position="779"/>
        <end position="867"/>
    </location>
</feature>
<dbReference type="PROSITE" id="PS50082">
    <property type="entry name" value="WD_REPEATS_2"/>
    <property type="match status" value="4"/>
</dbReference>
<dbReference type="Gene3D" id="1.25.40.10">
    <property type="entry name" value="Tetratricopeptide repeat domain"/>
    <property type="match status" value="2"/>
</dbReference>
<evidence type="ECO:0000256" key="2">
    <source>
        <dbReference type="ARBA" id="ARBA00022737"/>
    </source>
</evidence>
<dbReference type="CDD" id="cd00200">
    <property type="entry name" value="WD40"/>
    <property type="match status" value="1"/>
</dbReference>
<keyword evidence="7" id="KW-1185">Reference proteome</keyword>
<evidence type="ECO:0000256" key="3">
    <source>
        <dbReference type="PROSITE-ProRule" id="PRU00221"/>
    </source>
</evidence>
<dbReference type="Pfam" id="PF00400">
    <property type="entry name" value="WD40"/>
    <property type="match status" value="6"/>
</dbReference>
<name>A0A1B7MIB5_9AGAM</name>
<dbReference type="InterPro" id="IPR011990">
    <property type="entry name" value="TPR-like_helical_dom_sf"/>
</dbReference>
<evidence type="ECO:0000256" key="1">
    <source>
        <dbReference type="ARBA" id="ARBA00022574"/>
    </source>
</evidence>
<dbReference type="OrthoDB" id="2423701at2759"/>
<dbReference type="PROSITE" id="PS50294">
    <property type="entry name" value="WD_REPEATS_REGION"/>
    <property type="match status" value="3"/>
</dbReference>
<feature type="compositionally biased region" description="Basic and acidic residues" evidence="4">
    <location>
        <begin position="308"/>
        <end position="317"/>
    </location>
</feature>
<organism evidence="6 7">
    <name type="scientific">Rhizopogon vinicolor AM-OR11-026</name>
    <dbReference type="NCBI Taxonomy" id="1314800"/>
    <lineage>
        <taxon>Eukaryota</taxon>
        <taxon>Fungi</taxon>
        <taxon>Dikarya</taxon>
        <taxon>Basidiomycota</taxon>
        <taxon>Agaricomycotina</taxon>
        <taxon>Agaricomycetes</taxon>
        <taxon>Agaricomycetidae</taxon>
        <taxon>Boletales</taxon>
        <taxon>Suillineae</taxon>
        <taxon>Rhizopogonaceae</taxon>
        <taxon>Rhizopogon</taxon>
    </lineage>
</organism>
<dbReference type="Gene3D" id="2.130.10.10">
    <property type="entry name" value="YVTN repeat-like/Quinoprotein amine dehydrogenase"/>
    <property type="match status" value="2"/>
</dbReference>
<dbReference type="AlphaFoldDB" id="A0A1B7MIB5"/>
<dbReference type="PANTHER" id="PTHR10622">
    <property type="entry name" value="HET DOMAIN-CONTAINING PROTEIN"/>
    <property type="match status" value="1"/>
</dbReference>
<keyword evidence="1 3" id="KW-0853">WD repeat</keyword>
<proteinExistence type="predicted"/>
<dbReference type="STRING" id="1314800.A0A1B7MIB5"/>
<dbReference type="InterPro" id="IPR019775">
    <property type="entry name" value="WD40_repeat_CS"/>
</dbReference>
<keyword evidence="2" id="KW-0677">Repeat</keyword>
<evidence type="ECO:0000256" key="4">
    <source>
        <dbReference type="SAM" id="MobiDB-lite"/>
    </source>
</evidence>
<feature type="region of interest" description="Disordered" evidence="4">
    <location>
        <begin position="1158"/>
        <end position="1187"/>
    </location>
</feature>
<evidence type="ECO:0000259" key="5">
    <source>
        <dbReference type="Pfam" id="PF06985"/>
    </source>
</evidence>
<feature type="repeat" description="WD" evidence="3">
    <location>
        <begin position="60"/>
        <end position="101"/>
    </location>
</feature>
<dbReference type="SUPFAM" id="SSF50978">
    <property type="entry name" value="WD40 repeat-like"/>
    <property type="match status" value="1"/>
</dbReference>
<feature type="repeat" description="WD" evidence="3">
    <location>
        <begin position="18"/>
        <end position="59"/>
    </location>
</feature>
<dbReference type="InParanoid" id="A0A1B7MIB5"/>
<accession>A0A1B7MIB5</accession>
<feature type="region of interest" description="Disordered" evidence="4">
    <location>
        <begin position="308"/>
        <end position="327"/>
    </location>
</feature>
<dbReference type="SMART" id="SM00320">
    <property type="entry name" value="WD40"/>
    <property type="match status" value="7"/>
</dbReference>
<dbReference type="InterPro" id="IPR015943">
    <property type="entry name" value="WD40/YVTN_repeat-like_dom_sf"/>
</dbReference>
<dbReference type="PRINTS" id="PR00320">
    <property type="entry name" value="GPROTEINBRPT"/>
</dbReference>
<dbReference type="SUPFAM" id="SSF48452">
    <property type="entry name" value="TPR-like"/>
    <property type="match status" value="2"/>
</dbReference>